<evidence type="ECO:0000259" key="10">
    <source>
        <dbReference type="PROSITE" id="PS50850"/>
    </source>
</evidence>
<dbReference type="NCBIfam" id="TIGR00879">
    <property type="entry name" value="SP"/>
    <property type="match status" value="1"/>
</dbReference>
<sequence length="522" mass="58326">MGGGAVVNQGTTAAYSHLIDPNRKWYNNKRIIFLNLWILLLLITSSTNGYDGSMMNGLQSLDQWENFFNNPTGGRLGLLNAIQNIGSLAAYPISPYLADLLGRRKAIFIGASIMCVATALQTAAQSVGMFIGARFLIGFGLTFAAGAAPLLVTEISYPKYRAQLTSTYNSLWYSGAIIAAWTTFGSFKIQSTWAWRLPSLLQGLPSILQVFLIFFVPESPRWLVSKNRPDEALKILAYYHADGNEDDPLVKYEFEEIKAAIELDRQIESTVGWKTLFATPGNRKRMRIIIAIAFFSQWSGNGLVSYYLNKVFDTIGITDPTIQLLINGILQIWNLAWALFASSLVDKAGRRLLFMVSIAGMIVFFTMQTACSAVYANTGNKSAAHAVIAFIFLYYASYDLAFTPLIVSYSVEILPYQIRAKGFTVFNFAISLSLIFNQYINPIALKKIAWKYYIVYVVWLVFEGIFCYLFVVETKNRTLEETAALFDGEDAVEQLAAVALQTDAEKLKDEKTSDSFHEEIKV</sequence>
<feature type="transmembrane region" description="Helical" evidence="9">
    <location>
        <begin position="31"/>
        <end position="50"/>
    </location>
</feature>
<keyword evidence="5 9" id="KW-1133">Transmembrane helix</keyword>
<feature type="transmembrane region" description="Helical" evidence="9">
    <location>
        <begin position="106"/>
        <end position="124"/>
    </location>
</feature>
<feature type="transmembrane region" description="Helical" evidence="9">
    <location>
        <begin position="387"/>
        <end position="411"/>
    </location>
</feature>
<evidence type="ECO:0000256" key="2">
    <source>
        <dbReference type="ARBA" id="ARBA00010992"/>
    </source>
</evidence>
<dbReference type="AlphaFoldDB" id="A0A9P5NS87"/>
<evidence type="ECO:0000313" key="11">
    <source>
        <dbReference type="EMBL" id="KAF8903288.1"/>
    </source>
</evidence>
<evidence type="ECO:0000256" key="7">
    <source>
        <dbReference type="ARBA" id="ARBA00049119"/>
    </source>
</evidence>
<dbReference type="InterPro" id="IPR005828">
    <property type="entry name" value="MFS_sugar_transport-like"/>
</dbReference>
<keyword evidence="3 8" id="KW-0813">Transport</keyword>
<feature type="transmembrane region" description="Helical" evidence="9">
    <location>
        <begin position="130"/>
        <end position="151"/>
    </location>
</feature>
<protein>
    <submittedName>
        <fullName evidence="11">Hexose transporter</fullName>
    </submittedName>
</protein>
<evidence type="ECO:0000256" key="4">
    <source>
        <dbReference type="ARBA" id="ARBA00022692"/>
    </source>
</evidence>
<feature type="domain" description="Major facilitator superfamily (MFS) profile" evidence="10">
    <location>
        <begin position="37"/>
        <end position="475"/>
    </location>
</feature>
<evidence type="ECO:0000256" key="1">
    <source>
        <dbReference type="ARBA" id="ARBA00004141"/>
    </source>
</evidence>
<dbReference type="Gene3D" id="1.20.1250.20">
    <property type="entry name" value="MFS general substrate transporter like domains"/>
    <property type="match status" value="1"/>
</dbReference>
<keyword evidence="4 9" id="KW-0812">Transmembrane</keyword>
<keyword evidence="6 9" id="KW-0472">Membrane</keyword>
<dbReference type="FunFam" id="1.20.1250.20:FF:000117">
    <property type="entry name" value="MFS hexose transporter"/>
    <property type="match status" value="1"/>
</dbReference>
<feature type="transmembrane region" description="Helical" evidence="9">
    <location>
        <begin position="320"/>
        <end position="340"/>
    </location>
</feature>
<dbReference type="OrthoDB" id="6133115at2759"/>
<comment type="similarity">
    <text evidence="2 8">Belongs to the major facilitator superfamily. Sugar transporter (TC 2.A.1.1) family.</text>
</comment>
<dbReference type="Proteomes" id="UP000724874">
    <property type="component" value="Unassembled WGS sequence"/>
</dbReference>
<evidence type="ECO:0000256" key="6">
    <source>
        <dbReference type="ARBA" id="ARBA00023136"/>
    </source>
</evidence>
<reference evidence="11" key="1">
    <citation type="submission" date="2020-11" db="EMBL/GenBank/DDBJ databases">
        <authorList>
            <consortium name="DOE Joint Genome Institute"/>
            <person name="Ahrendt S."/>
            <person name="Riley R."/>
            <person name="Andreopoulos W."/>
            <person name="LaButti K."/>
            <person name="Pangilinan J."/>
            <person name="Ruiz-duenas F.J."/>
            <person name="Barrasa J.M."/>
            <person name="Sanchez-Garcia M."/>
            <person name="Camarero S."/>
            <person name="Miyauchi S."/>
            <person name="Serrano A."/>
            <person name="Linde D."/>
            <person name="Babiker R."/>
            <person name="Drula E."/>
            <person name="Ayuso-Fernandez I."/>
            <person name="Pacheco R."/>
            <person name="Padilla G."/>
            <person name="Ferreira P."/>
            <person name="Barriuso J."/>
            <person name="Kellner H."/>
            <person name="Castanera R."/>
            <person name="Alfaro M."/>
            <person name="Ramirez L."/>
            <person name="Pisabarro A.G."/>
            <person name="Kuo A."/>
            <person name="Tritt A."/>
            <person name="Lipzen A."/>
            <person name="He G."/>
            <person name="Yan M."/>
            <person name="Ng V."/>
            <person name="Cullen D."/>
            <person name="Martin F."/>
            <person name="Rosso M.-N."/>
            <person name="Henrissat B."/>
            <person name="Hibbett D."/>
            <person name="Martinez A.T."/>
            <person name="Grigoriev I.V."/>
        </authorList>
    </citation>
    <scope>NUCLEOTIDE SEQUENCE</scope>
    <source>
        <strain evidence="11">AH 44721</strain>
    </source>
</reference>
<comment type="catalytic activity">
    <reaction evidence="7">
        <text>myo-inositol(out) + H(+)(out) = myo-inositol(in) + H(+)(in)</text>
        <dbReference type="Rhea" id="RHEA:60364"/>
        <dbReference type="ChEBI" id="CHEBI:15378"/>
        <dbReference type="ChEBI" id="CHEBI:17268"/>
    </reaction>
</comment>
<feature type="transmembrane region" description="Helical" evidence="9">
    <location>
        <begin position="423"/>
        <end position="440"/>
    </location>
</feature>
<feature type="transmembrane region" description="Helical" evidence="9">
    <location>
        <begin position="288"/>
        <end position="308"/>
    </location>
</feature>
<name>A0A9P5NS87_GYMJU</name>
<dbReference type="InterPro" id="IPR036259">
    <property type="entry name" value="MFS_trans_sf"/>
</dbReference>
<feature type="transmembrane region" description="Helical" evidence="9">
    <location>
        <begin position="171"/>
        <end position="189"/>
    </location>
</feature>
<gene>
    <name evidence="11" type="ORF">CPB84DRAFT_1845833</name>
</gene>
<proteinExistence type="inferred from homology"/>
<dbReference type="InterPro" id="IPR050360">
    <property type="entry name" value="MFS_Sugar_Transporters"/>
</dbReference>
<comment type="caution">
    <text evidence="11">The sequence shown here is derived from an EMBL/GenBank/DDBJ whole genome shotgun (WGS) entry which is preliminary data.</text>
</comment>
<evidence type="ECO:0000256" key="9">
    <source>
        <dbReference type="SAM" id="Phobius"/>
    </source>
</evidence>
<organism evidence="11 12">
    <name type="scientific">Gymnopilus junonius</name>
    <name type="common">Spectacular rustgill mushroom</name>
    <name type="synonym">Gymnopilus spectabilis subsp. junonius</name>
    <dbReference type="NCBI Taxonomy" id="109634"/>
    <lineage>
        <taxon>Eukaryota</taxon>
        <taxon>Fungi</taxon>
        <taxon>Dikarya</taxon>
        <taxon>Basidiomycota</taxon>
        <taxon>Agaricomycotina</taxon>
        <taxon>Agaricomycetes</taxon>
        <taxon>Agaricomycetidae</taxon>
        <taxon>Agaricales</taxon>
        <taxon>Agaricineae</taxon>
        <taxon>Hymenogastraceae</taxon>
        <taxon>Gymnopilus</taxon>
    </lineage>
</organism>
<dbReference type="PANTHER" id="PTHR48022:SF64">
    <property type="entry name" value="MAJOR FACILITATOR SUPERFAMILY (MFS) PROFILE DOMAIN-CONTAINING PROTEIN"/>
    <property type="match status" value="1"/>
</dbReference>
<keyword evidence="12" id="KW-1185">Reference proteome</keyword>
<feature type="transmembrane region" description="Helical" evidence="9">
    <location>
        <begin position="452"/>
        <end position="471"/>
    </location>
</feature>
<accession>A0A9P5NS87</accession>
<dbReference type="InterPro" id="IPR020846">
    <property type="entry name" value="MFS_dom"/>
</dbReference>
<dbReference type="InterPro" id="IPR003663">
    <property type="entry name" value="Sugar/inositol_transpt"/>
</dbReference>
<evidence type="ECO:0000313" key="12">
    <source>
        <dbReference type="Proteomes" id="UP000724874"/>
    </source>
</evidence>
<comment type="subcellular location">
    <subcellularLocation>
        <location evidence="1">Membrane</location>
        <topology evidence="1">Multi-pass membrane protein</topology>
    </subcellularLocation>
</comment>
<dbReference type="PROSITE" id="PS50850">
    <property type="entry name" value="MFS"/>
    <property type="match status" value="1"/>
</dbReference>
<evidence type="ECO:0000256" key="3">
    <source>
        <dbReference type="ARBA" id="ARBA00022448"/>
    </source>
</evidence>
<dbReference type="EMBL" id="JADNYJ010000031">
    <property type="protein sequence ID" value="KAF8903288.1"/>
    <property type="molecule type" value="Genomic_DNA"/>
</dbReference>
<feature type="transmembrane region" description="Helical" evidence="9">
    <location>
        <begin position="352"/>
        <end position="375"/>
    </location>
</feature>
<evidence type="ECO:0000256" key="5">
    <source>
        <dbReference type="ARBA" id="ARBA00022989"/>
    </source>
</evidence>
<dbReference type="Pfam" id="PF00083">
    <property type="entry name" value="Sugar_tr"/>
    <property type="match status" value="1"/>
</dbReference>
<dbReference type="GO" id="GO:0016020">
    <property type="term" value="C:membrane"/>
    <property type="evidence" value="ECO:0007669"/>
    <property type="project" value="UniProtKB-SubCell"/>
</dbReference>
<dbReference type="SUPFAM" id="SSF103473">
    <property type="entry name" value="MFS general substrate transporter"/>
    <property type="match status" value="1"/>
</dbReference>
<dbReference type="PANTHER" id="PTHR48022">
    <property type="entry name" value="PLASTIDIC GLUCOSE TRANSPORTER 4"/>
    <property type="match status" value="1"/>
</dbReference>
<dbReference type="GO" id="GO:0005351">
    <property type="term" value="F:carbohydrate:proton symporter activity"/>
    <property type="evidence" value="ECO:0007669"/>
    <property type="project" value="TreeGrafter"/>
</dbReference>
<evidence type="ECO:0000256" key="8">
    <source>
        <dbReference type="RuleBase" id="RU003346"/>
    </source>
</evidence>